<feature type="transmembrane region" description="Helical" evidence="8">
    <location>
        <begin position="230"/>
        <end position="249"/>
    </location>
</feature>
<feature type="transmembrane region" description="Helical" evidence="8">
    <location>
        <begin position="6"/>
        <end position="30"/>
    </location>
</feature>
<sequence>MSLTSGLYLIYISTLAGLATTCGALFLMILGEPPDSVFTLILGGAAGIMLSVVTLDLLPASLFFQQPRQFFLGLAAGIFFMYLTEKIINHLQQLKNRHSAAGCSRLKGLGFLMAAGIALHDLPEGMAIAAGQETTSALGLLIALGIALHNLPEGMAIAAPLLLAKLPKKKIVLLNLGLSLFTPLGALFGLGALAVFETIIPFLLASAAGAMVYMALNGLLPLARKRSPRLALIGSVLGYLLFMLILFLLPH</sequence>
<evidence type="ECO:0000256" key="6">
    <source>
        <dbReference type="ARBA" id="ARBA00022989"/>
    </source>
</evidence>
<keyword evidence="4 8" id="KW-0812">Transmembrane</keyword>
<evidence type="ECO:0000256" key="3">
    <source>
        <dbReference type="ARBA" id="ARBA00022475"/>
    </source>
</evidence>
<dbReference type="eggNOG" id="COG0428">
    <property type="taxonomic scope" value="Bacteria"/>
</dbReference>
<keyword evidence="7 8" id="KW-0472">Membrane</keyword>
<dbReference type="GO" id="GO:0005886">
    <property type="term" value="C:plasma membrane"/>
    <property type="evidence" value="ECO:0007669"/>
    <property type="project" value="UniProtKB-SubCell"/>
</dbReference>
<evidence type="ECO:0000256" key="1">
    <source>
        <dbReference type="ARBA" id="ARBA00004651"/>
    </source>
</evidence>
<dbReference type="EMBL" id="CP002547">
    <property type="protein sequence ID" value="ADY56861.1"/>
    <property type="molecule type" value="Genomic_DNA"/>
</dbReference>
<dbReference type="PANTHER" id="PTHR11040">
    <property type="entry name" value="ZINC/IRON TRANSPORTER"/>
    <property type="match status" value="1"/>
</dbReference>
<dbReference type="Pfam" id="PF02535">
    <property type="entry name" value="Zip"/>
    <property type="match status" value="1"/>
</dbReference>
<keyword evidence="3" id="KW-1003">Cell membrane</keyword>
<evidence type="ECO:0000256" key="5">
    <source>
        <dbReference type="ARBA" id="ARBA00022833"/>
    </source>
</evidence>
<feature type="transmembrane region" description="Helical" evidence="8">
    <location>
        <begin position="171"/>
        <end position="196"/>
    </location>
</feature>
<proteinExistence type="inferred from homology"/>
<keyword evidence="5" id="KW-0862">Zinc</keyword>
<dbReference type="STRING" id="645991.Sgly_2582"/>
<evidence type="ECO:0000256" key="8">
    <source>
        <dbReference type="SAM" id="Phobius"/>
    </source>
</evidence>
<feature type="transmembrane region" description="Helical" evidence="8">
    <location>
        <begin position="37"/>
        <end position="58"/>
    </location>
</feature>
<comment type="similarity">
    <text evidence="2">Belongs to the ZIP transporter (TC 2.A.5) family.</text>
</comment>
<evidence type="ECO:0000256" key="4">
    <source>
        <dbReference type="ARBA" id="ARBA00022692"/>
    </source>
</evidence>
<dbReference type="HOGENOM" id="CLU_015114_1_3_9"/>
<feature type="transmembrane region" description="Helical" evidence="8">
    <location>
        <begin position="202"/>
        <end position="223"/>
    </location>
</feature>
<evidence type="ECO:0000313" key="10">
    <source>
        <dbReference type="Proteomes" id="UP000007488"/>
    </source>
</evidence>
<dbReference type="Proteomes" id="UP000007488">
    <property type="component" value="Chromosome"/>
</dbReference>
<dbReference type="KEGG" id="sgy:Sgly_2582"/>
<keyword evidence="10" id="KW-1185">Reference proteome</keyword>
<dbReference type="GO" id="GO:0005385">
    <property type="term" value="F:zinc ion transmembrane transporter activity"/>
    <property type="evidence" value="ECO:0007669"/>
    <property type="project" value="TreeGrafter"/>
</dbReference>
<name>F0SWM1_SYNGF</name>
<accession>F0SWM1</accession>
<dbReference type="InterPro" id="IPR003689">
    <property type="entry name" value="ZIP"/>
</dbReference>
<comment type="subcellular location">
    <subcellularLocation>
        <location evidence="1">Cell membrane</location>
        <topology evidence="1">Multi-pass membrane protein</topology>
    </subcellularLocation>
</comment>
<dbReference type="AlphaFoldDB" id="F0SWM1"/>
<protein>
    <submittedName>
        <fullName evidence="9">Zinc/iron permease</fullName>
    </submittedName>
</protein>
<gene>
    <name evidence="9" type="ordered locus">Sgly_2582</name>
</gene>
<evidence type="ECO:0000313" key="9">
    <source>
        <dbReference type="EMBL" id="ADY56861.1"/>
    </source>
</evidence>
<feature type="transmembrane region" description="Helical" evidence="8">
    <location>
        <begin position="137"/>
        <end position="164"/>
    </location>
</feature>
<reference evidence="10" key="2">
    <citation type="submission" date="2011-02" db="EMBL/GenBank/DDBJ databases">
        <title>The complete genome of Syntrophobotulus glycolicus DSM 8271.</title>
        <authorList>
            <person name="Lucas S."/>
            <person name="Copeland A."/>
            <person name="Lapidus A."/>
            <person name="Bruce D."/>
            <person name="Goodwin L."/>
            <person name="Pitluck S."/>
            <person name="Kyrpides N."/>
            <person name="Mavromatis K."/>
            <person name="Pagani I."/>
            <person name="Ivanova N."/>
            <person name="Mikhailova N."/>
            <person name="Chertkov O."/>
            <person name="Held B."/>
            <person name="Detter J.C."/>
            <person name="Tapia R."/>
            <person name="Han C."/>
            <person name="Land M."/>
            <person name="Hauser L."/>
            <person name="Markowitz V."/>
            <person name="Cheng J.-F."/>
            <person name="Hugenholtz P."/>
            <person name="Woyke T."/>
            <person name="Wu D."/>
            <person name="Spring S."/>
            <person name="Schroeder M."/>
            <person name="Brambilla E."/>
            <person name="Klenk H.-P."/>
            <person name="Eisen J.A."/>
        </authorList>
    </citation>
    <scope>NUCLEOTIDE SEQUENCE [LARGE SCALE GENOMIC DNA]</scope>
    <source>
        <strain evidence="10">DSM 8271 / FlGlyR</strain>
    </source>
</reference>
<evidence type="ECO:0000256" key="7">
    <source>
        <dbReference type="ARBA" id="ARBA00023136"/>
    </source>
</evidence>
<dbReference type="RefSeq" id="WP_013625726.1">
    <property type="nucleotide sequence ID" value="NC_015172.1"/>
</dbReference>
<feature type="transmembrane region" description="Helical" evidence="8">
    <location>
        <begin position="70"/>
        <end position="88"/>
    </location>
</feature>
<dbReference type="PANTHER" id="PTHR11040:SF211">
    <property type="entry name" value="ZINC TRANSPORTER ZIP11"/>
    <property type="match status" value="1"/>
</dbReference>
<organism evidence="9 10">
    <name type="scientific">Syntrophobotulus glycolicus (strain DSM 8271 / FlGlyR)</name>
    <dbReference type="NCBI Taxonomy" id="645991"/>
    <lineage>
        <taxon>Bacteria</taxon>
        <taxon>Bacillati</taxon>
        <taxon>Bacillota</taxon>
        <taxon>Clostridia</taxon>
        <taxon>Eubacteriales</taxon>
        <taxon>Desulfitobacteriaceae</taxon>
        <taxon>Syntrophobotulus</taxon>
    </lineage>
</organism>
<keyword evidence="6 8" id="KW-1133">Transmembrane helix</keyword>
<evidence type="ECO:0000256" key="2">
    <source>
        <dbReference type="ARBA" id="ARBA00006939"/>
    </source>
</evidence>
<reference evidence="9 10" key="1">
    <citation type="journal article" date="2011" name="Stand. Genomic Sci.">
        <title>Complete genome sequence of Syntrophobotulus glycolicus type strain (FlGlyR).</title>
        <authorList>
            <person name="Han C."/>
            <person name="Mwirichia R."/>
            <person name="Chertkov O."/>
            <person name="Held B."/>
            <person name="Lapidus A."/>
            <person name="Nolan M."/>
            <person name="Lucas S."/>
            <person name="Hammon N."/>
            <person name="Deshpande S."/>
            <person name="Cheng J.F."/>
            <person name="Tapia R."/>
            <person name="Goodwin L."/>
            <person name="Pitluck S."/>
            <person name="Huntemann M."/>
            <person name="Liolios K."/>
            <person name="Ivanova N."/>
            <person name="Pagani I."/>
            <person name="Mavromatis K."/>
            <person name="Ovchinikova G."/>
            <person name="Pati A."/>
            <person name="Chen A."/>
            <person name="Palaniappan K."/>
            <person name="Land M."/>
            <person name="Hauser L."/>
            <person name="Brambilla E.M."/>
            <person name="Rohde M."/>
            <person name="Spring S."/>
            <person name="Sikorski J."/>
            <person name="Goker M."/>
            <person name="Woyke T."/>
            <person name="Bristow J."/>
            <person name="Eisen J.A."/>
            <person name="Markowitz V."/>
            <person name="Hugenholtz P."/>
            <person name="Kyrpides N.C."/>
            <person name="Klenk H.P."/>
            <person name="Detter J.C."/>
        </authorList>
    </citation>
    <scope>NUCLEOTIDE SEQUENCE [LARGE SCALE GENOMIC DNA]</scope>
    <source>
        <strain evidence="10">DSM 8271 / FlGlyR</strain>
    </source>
</reference>